<dbReference type="InterPro" id="IPR000223">
    <property type="entry name" value="Pept_S26A_signal_pept_1"/>
</dbReference>
<evidence type="ECO:0000256" key="8">
    <source>
        <dbReference type="ARBA" id="ARBA00022670"/>
    </source>
</evidence>
<dbReference type="PRINTS" id="PR00727">
    <property type="entry name" value="LEADERPTASE"/>
</dbReference>
<feature type="active site" evidence="12">
    <location>
        <position position="384"/>
    </location>
</feature>
<dbReference type="GO" id="GO:0009003">
    <property type="term" value="F:signal peptidase activity"/>
    <property type="evidence" value="ECO:0007669"/>
    <property type="project" value="UniProtKB-EC"/>
</dbReference>
<evidence type="ECO:0000256" key="3">
    <source>
        <dbReference type="ARBA" id="ARBA00004370"/>
    </source>
</evidence>
<dbReference type="InterPro" id="IPR019758">
    <property type="entry name" value="Pept_S26A_signal_pept_1_CS"/>
</dbReference>
<evidence type="ECO:0000313" key="15">
    <source>
        <dbReference type="Proteomes" id="UP000829196"/>
    </source>
</evidence>
<dbReference type="EC" id="3.4.21.89" evidence="5"/>
<dbReference type="NCBIfam" id="TIGR02227">
    <property type="entry name" value="sigpep_I_bact"/>
    <property type="match status" value="1"/>
</dbReference>
<sequence>MAIRVTISCSGYLAQSLTSSAGFRCGNFSRIHEVAGRSLALFSTHRPDADAYDPGGQSSTGNLSKTLVSCFTSSVSWFSPLAKAQISGLKESFKPPAAAAVSEFSAFPSGVPGKASAPLAKELLNPLVTAASKLSVFAGDCHPEEGSCEFPPFGGSLSAMVSGSGSASGLGDFCVSSSTSFAFKSSSLLPFLQVCKWLPCSEYFPRSTKSAPPDKGGTAAVELSALAHECFDSMAGGAGKNGDINPETNAPVVPGYVKNLSCGSMGNAKNVVGIPKTKDLAEGDAMKLPCENDRWLSRWMSSCSDDAKAVFAAVTVPLLYGSRLAEPRSIPSMSMYPTFEVGDRILAEKVSYIFKEPEITDIVIFRTPPALLECGYSPRDVFVKRVVAKGGDVVEVVDGKLLVNGVIQEEDFILEPLEYEMSPVLVPEGYVFVLGDNRNNSFDSHNWGPVPVKNILGRSVLRYWPPSRISGTIYEPHSLHDMVLAS</sequence>
<dbReference type="Gene3D" id="2.10.109.10">
    <property type="entry name" value="Umud Fragment, subunit A"/>
    <property type="match status" value="1"/>
</dbReference>
<evidence type="ECO:0000259" key="13">
    <source>
        <dbReference type="Pfam" id="PF10502"/>
    </source>
</evidence>
<keyword evidence="10" id="KW-0809">Transit peptide</keyword>
<evidence type="ECO:0000256" key="1">
    <source>
        <dbReference type="ARBA" id="ARBA00000677"/>
    </source>
</evidence>
<evidence type="ECO:0000256" key="11">
    <source>
        <dbReference type="ARBA" id="ARBA00023136"/>
    </source>
</evidence>
<keyword evidence="9" id="KW-0378">Hydrolase</keyword>
<dbReference type="SMR" id="A0A8T3B2P2"/>
<dbReference type="PROSITE" id="PS00501">
    <property type="entry name" value="SPASE_I_1"/>
    <property type="match status" value="1"/>
</dbReference>
<gene>
    <name evidence="14" type="ORF">KFK09_014615</name>
</gene>
<comment type="caution">
    <text evidence="14">The sequence shown here is derived from an EMBL/GenBank/DDBJ whole genome shotgun (WGS) entry which is preliminary data.</text>
</comment>
<keyword evidence="7" id="KW-0934">Plastid</keyword>
<dbReference type="PANTHER" id="PTHR43390">
    <property type="entry name" value="SIGNAL PEPTIDASE I"/>
    <property type="match status" value="1"/>
</dbReference>
<comment type="subcellular location">
    <subcellularLocation>
        <location evidence="3">Membrane</location>
    </subcellularLocation>
    <subcellularLocation>
        <location evidence="2">Plastid</location>
        <location evidence="2">Chloroplast</location>
    </subcellularLocation>
</comment>
<accession>A0A8T3B2P2</accession>
<dbReference type="GO" id="GO:0006465">
    <property type="term" value="P:signal peptide processing"/>
    <property type="evidence" value="ECO:0007669"/>
    <property type="project" value="InterPro"/>
</dbReference>
<dbReference type="GO" id="GO:0009535">
    <property type="term" value="C:chloroplast thylakoid membrane"/>
    <property type="evidence" value="ECO:0007669"/>
    <property type="project" value="TreeGrafter"/>
</dbReference>
<dbReference type="FunFam" id="2.10.109.10:FF:000012">
    <property type="entry name" value="Peptidase/ serine-type peptidase"/>
    <property type="match status" value="1"/>
</dbReference>
<dbReference type="AlphaFoldDB" id="A0A8T3B2P2"/>
<evidence type="ECO:0000256" key="9">
    <source>
        <dbReference type="ARBA" id="ARBA00022801"/>
    </source>
</evidence>
<dbReference type="PROSITE" id="PS00760">
    <property type="entry name" value="SPASE_I_2"/>
    <property type="match status" value="1"/>
</dbReference>
<evidence type="ECO:0000256" key="7">
    <source>
        <dbReference type="ARBA" id="ARBA00022640"/>
    </source>
</evidence>
<keyword evidence="6" id="KW-0150">Chloroplast</keyword>
<comment type="similarity">
    <text evidence="4">Belongs to the peptidase S26 family.</text>
</comment>
<dbReference type="InterPro" id="IPR019757">
    <property type="entry name" value="Pept_S26A_signal_pept_1_Lys-AS"/>
</dbReference>
<dbReference type="GO" id="GO:0010027">
    <property type="term" value="P:thylakoid membrane organization"/>
    <property type="evidence" value="ECO:0007669"/>
    <property type="project" value="TreeGrafter"/>
</dbReference>
<dbReference type="OrthoDB" id="308440at2759"/>
<evidence type="ECO:0000256" key="6">
    <source>
        <dbReference type="ARBA" id="ARBA00022528"/>
    </source>
</evidence>
<dbReference type="Pfam" id="PF10502">
    <property type="entry name" value="Peptidase_S26"/>
    <property type="match status" value="1"/>
</dbReference>
<dbReference type="InterPro" id="IPR036286">
    <property type="entry name" value="LexA/Signal_pep-like_sf"/>
</dbReference>
<proteinExistence type="inferred from homology"/>
<dbReference type="InterPro" id="IPR019533">
    <property type="entry name" value="Peptidase_S26"/>
</dbReference>
<name>A0A8T3B2P2_DENNO</name>
<evidence type="ECO:0000256" key="4">
    <source>
        <dbReference type="ARBA" id="ARBA00009370"/>
    </source>
</evidence>
<evidence type="ECO:0000256" key="10">
    <source>
        <dbReference type="ARBA" id="ARBA00022946"/>
    </source>
</evidence>
<feature type="domain" description="Peptidase S26" evidence="13">
    <location>
        <begin position="307"/>
        <end position="464"/>
    </location>
</feature>
<dbReference type="Proteomes" id="UP000829196">
    <property type="component" value="Unassembled WGS sequence"/>
</dbReference>
<evidence type="ECO:0000256" key="2">
    <source>
        <dbReference type="ARBA" id="ARBA00004229"/>
    </source>
</evidence>
<dbReference type="EMBL" id="JAGYWB010000011">
    <property type="protein sequence ID" value="KAI0503680.1"/>
    <property type="molecule type" value="Genomic_DNA"/>
</dbReference>
<evidence type="ECO:0000256" key="5">
    <source>
        <dbReference type="ARBA" id="ARBA00013208"/>
    </source>
</evidence>
<keyword evidence="8" id="KW-0645">Protease</keyword>
<dbReference type="CDD" id="cd06530">
    <property type="entry name" value="S26_SPase_I"/>
    <property type="match status" value="1"/>
</dbReference>
<dbReference type="PROSITE" id="PS00761">
    <property type="entry name" value="SPASE_I_3"/>
    <property type="match status" value="1"/>
</dbReference>
<dbReference type="PANTHER" id="PTHR43390:SF2">
    <property type="entry name" value="THYLAKOIDAL PROCESSING PEPTIDASE 2, CHLOROPLASTIC-RELATED"/>
    <property type="match status" value="1"/>
</dbReference>
<feature type="active site" evidence="12">
    <location>
        <position position="334"/>
    </location>
</feature>
<dbReference type="SUPFAM" id="SSF51306">
    <property type="entry name" value="LexA/Signal peptidase"/>
    <property type="match status" value="1"/>
</dbReference>
<dbReference type="GO" id="GO:0004252">
    <property type="term" value="F:serine-type endopeptidase activity"/>
    <property type="evidence" value="ECO:0007669"/>
    <property type="project" value="InterPro"/>
</dbReference>
<evidence type="ECO:0000256" key="12">
    <source>
        <dbReference type="PIRSR" id="PIRSR600223-1"/>
    </source>
</evidence>
<reference evidence="14" key="1">
    <citation type="journal article" date="2022" name="Front. Genet.">
        <title>Chromosome-Scale Assembly of the Dendrobium nobile Genome Provides Insights Into the Molecular Mechanism of the Biosynthesis of the Medicinal Active Ingredient of Dendrobium.</title>
        <authorList>
            <person name="Xu Q."/>
            <person name="Niu S.-C."/>
            <person name="Li K.-L."/>
            <person name="Zheng P.-J."/>
            <person name="Zhang X.-J."/>
            <person name="Jia Y."/>
            <person name="Liu Y."/>
            <person name="Niu Y.-X."/>
            <person name="Yu L.-H."/>
            <person name="Chen D.-F."/>
            <person name="Zhang G.-Q."/>
        </authorList>
    </citation>
    <scope>NUCLEOTIDE SEQUENCE</scope>
    <source>
        <tissue evidence="14">Leaf</tissue>
    </source>
</reference>
<comment type="catalytic activity">
    <reaction evidence="1">
        <text>Cleavage of hydrophobic, N-terminal signal or leader sequences from secreted and periplasmic proteins.</text>
        <dbReference type="EC" id="3.4.21.89"/>
    </reaction>
</comment>
<keyword evidence="15" id="KW-1185">Reference proteome</keyword>
<organism evidence="14 15">
    <name type="scientific">Dendrobium nobile</name>
    <name type="common">Orchid</name>
    <dbReference type="NCBI Taxonomy" id="94219"/>
    <lineage>
        <taxon>Eukaryota</taxon>
        <taxon>Viridiplantae</taxon>
        <taxon>Streptophyta</taxon>
        <taxon>Embryophyta</taxon>
        <taxon>Tracheophyta</taxon>
        <taxon>Spermatophyta</taxon>
        <taxon>Magnoliopsida</taxon>
        <taxon>Liliopsida</taxon>
        <taxon>Asparagales</taxon>
        <taxon>Orchidaceae</taxon>
        <taxon>Epidendroideae</taxon>
        <taxon>Malaxideae</taxon>
        <taxon>Dendrobiinae</taxon>
        <taxon>Dendrobium</taxon>
    </lineage>
</organism>
<protein>
    <recommendedName>
        <fullName evidence="5">signal peptidase I</fullName>
        <ecNumber evidence="5">3.4.21.89</ecNumber>
    </recommendedName>
</protein>
<keyword evidence="11" id="KW-0472">Membrane</keyword>
<evidence type="ECO:0000313" key="14">
    <source>
        <dbReference type="EMBL" id="KAI0503680.1"/>
    </source>
</evidence>
<dbReference type="InterPro" id="IPR019756">
    <property type="entry name" value="Pept_S26A_signal_pept_1_Ser-AS"/>
</dbReference>